<proteinExistence type="predicted"/>
<organism evidence="1 2">
    <name type="scientific">Mytilus coruscus</name>
    <name type="common">Sea mussel</name>
    <dbReference type="NCBI Taxonomy" id="42192"/>
    <lineage>
        <taxon>Eukaryota</taxon>
        <taxon>Metazoa</taxon>
        <taxon>Spiralia</taxon>
        <taxon>Lophotrochozoa</taxon>
        <taxon>Mollusca</taxon>
        <taxon>Bivalvia</taxon>
        <taxon>Autobranchia</taxon>
        <taxon>Pteriomorphia</taxon>
        <taxon>Mytilida</taxon>
        <taxon>Mytiloidea</taxon>
        <taxon>Mytilidae</taxon>
        <taxon>Mytilinae</taxon>
        <taxon>Mytilus</taxon>
    </lineage>
</organism>
<accession>A0A6J8A645</accession>
<dbReference type="GO" id="GO:0006281">
    <property type="term" value="P:DNA repair"/>
    <property type="evidence" value="ECO:0007669"/>
    <property type="project" value="UniProtKB-ARBA"/>
</dbReference>
<dbReference type="Gene3D" id="3.90.320.10">
    <property type="match status" value="1"/>
</dbReference>
<keyword evidence="2" id="KW-1185">Reference proteome</keyword>
<dbReference type="PANTHER" id="PTHR46609">
    <property type="entry name" value="EXONUCLEASE, PHAGE-TYPE/RECB, C-TERMINAL DOMAIN-CONTAINING PROTEIN"/>
    <property type="match status" value="1"/>
</dbReference>
<name>A0A6J8A645_MYTCO</name>
<evidence type="ECO:0000313" key="1">
    <source>
        <dbReference type="EMBL" id="CAC5362098.1"/>
    </source>
</evidence>
<dbReference type="Proteomes" id="UP000507470">
    <property type="component" value="Unassembled WGS sequence"/>
</dbReference>
<dbReference type="InterPro" id="IPR051703">
    <property type="entry name" value="NF-kappa-B_Signaling_Reg"/>
</dbReference>
<reference evidence="1 2" key="1">
    <citation type="submission" date="2020-06" db="EMBL/GenBank/DDBJ databases">
        <authorList>
            <person name="Li R."/>
            <person name="Bekaert M."/>
        </authorList>
    </citation>
    <scope>NUCLEOTIDE SEQUENCE [LARGE SCALE GENOMIC DNA]</scope>
    <source>
        <strain evidence="2">wild</strain>
    </source>
</reference>
<evidence type="ECO:0000313" key="2">
    <source>
        <dbReference type="Proteomes" id="UP000507470"/>
    </source>
</evidence>
<gene>
    <name evidence="1" type="ORF">MCOR_3976</name>
</gene>
<dbReference type="PANTHER" id="PTHR46609:SF8">
    <property type="entry name" value="YQAJ VIRAL RECOMBINASE DOMAIN-CONTAINING PROTEIN"/>
    <property type="match status" value="1"/>
</dbReference>
<dbReference type="OrthoDB" id="10414563at2759"/>
<dbReference type="AlphaFoldDB" id="A0A6J8A645"/>
<dbReference type="EMBL" id="CACVKT020000732">
    <property type="protein sequence ID" value="CAC5362098.1"/>
    <property type="molecule type" value="Genomic_DNA"/>
</dbReference>
<protein>
    <submittedName>
        <fullName evidence="1">Uncharacterized protein</fullName>
    </submittedName>
</protein>
<dbReference type="InterPro" id="IPR011604">
    <property type="entry name" value="PDDEXK-like_dom_sf"/>
</dbReference>
<dbReference type="InterPro" id="IPR011335">
    <property type="entry name" value="Restrct_endonuc-II-like"/>
</dbReference>
<sequence>MSQKNFIMDMKYNALTTGKYSMWGTLLTSQNKDYYIEEERIDQLENSIWILLNNLRDEGKQYPTAAYMIPNTELQSESDAWKSNRWFQITASTQKVASNLGNILNTETQYCDATKRKLFNFISYNIWTLNTFSTPDTVYGIESEEQARADYLKHMGGKIQDFTVIKTGFWINKLRPEIGCSPYGLVFKPEEDTKYGLLEIEFQNVFEKWLLLICFFL</sequence>
<dbReference type="SUPFAM" id="SSF52980">
    <property type="entry name" value="Restriction endonuclease-like"/>
    <property type="match status" value="1"/>
</dbReference>